<keyword evidence="4" id="KW-1185">Reference proteome</keyword>
<name>A0A5P9P0U9_9EURY</name>
<evidence type="ECO:0000313" key="4">
    <source>
        <dbReference type="Proteomes" id="UP000326170"/>
    </source>
</evidence>
<keyword evidence="1" id="KW-1133">Transmembrane helix</keyword>
<feature type="transmembrane region" description="Helical" evidence="1">
    <location>
        <begin position="115"/>
        <end position="135"/>
    </location>
</feature>
<evidence type="ECO:0000259" key="2">
    <source>
        <dbReference type="Pfam" id="PF07853"/>
    </source>
</evidence>
<proteinExistence type="predicted"/>
<gene>
    <name evidence="3" type="ORF">GCU68_03895</name>
</gene>
<feature type="transmembrane region" description="Helical" evidence="1">
    <location>
        <begin position="187"/>
        <end position="208"/>
    </location>
</feature>
<feature type="transmembrane region" description="Helical" evidence="1">
    <location>
        <begin position="156"/>
        <end position="181"/>
    </location>
</feature>
<feature type="transmembrane region" description="Helical" evidence="1">
    <location>
        <begin position="7"/>
        <end position="25"/>
    </location>
</feature>
<accession>A0A5P9P0U9</accession>
<feature type="transmembrane region" description="Helical" evidence="1">
    <location>
        <begin position="50"/>
        <end position="68"/>
    </location>
</feature>
<dbReference type="KEGG" id="nas:GCU68_03895"/>
<dbReference type="InterPro" id="IPR026272">
    <property type="entry name" value="SdpI"/>
</dbReference>
<keyword evidence="1" id="KW-0812">Transmembrane</keyword>
<dbReference type="PIRSF" id="PIRSF038959">
    <property type="entry name" value="SdpI"/>
    <property type="match status" value="1"/>
</dbReference>
<dbReference type="Pfam" id="PF13630">
    <property type="entry name" value="SdpI"/>
    <property type="match status" value="1"/>
</dbReference>
<keyword evidence="1" id="KW-0472">Membrane</keyword>
<evidence type="ECO:0000256" key="1">
    <source>
        <dbReference type="SAM" id="Phobius"/>
    </source>
</evidence>
<sequence>MNTHHRFGLTVGFVVLSGIVSLLTAPELPAKIVSNWNAAGEPNGTMPKTLALWLFPTLTAGLLLLFALIPRIDPFQANIAEFRPYYDWFIIVFTGYMLLLHVGIIAFNLGYEFDFTYLVLVGSAGLFYYCGILLTRAKRNWFVGIRTPWTLSNEDVWNRTHALGGTLFKLTAILTLIGLLFGKYALYFLVVPALLTAAVTVAYSYYLYNRLEQSEESSPDFEI</sequence>
<reference evidence="3 4" key="1">
    <citation type="journal article" date="2007" name="Int. J. Syst. Evol. Microbiol.">
        <title>Natronorubrum sulfidifaciens sp. nov., an extremely haloalkaliphilic archaeon isolated from Aiding salt lake in Xin-Jiang, China.</title>
        <authorList>
            <person name="Cui H.L."/>
            <person name="Tohty D."/>
            <person name="Liu H.C."/>
            <person name="Liu S.J."/>
            <person name="Oren A."/>
            <person name="Zhou P.J."/>
        </authorList>
    </citation>
    <scope>NUCLEOTIDE SEQUENCE [LARGE SCALE GENOMIC DNA]</scope>
    <source>
        <strain evidence="3 4">7-3</strain>
    </source>
</reference>
<dbReference type="OrthoDB" id="102247at2157"/>
<dbReference type="GO" id="GO:0009636">
    <property type="term" value="P:response to toxic substance"/>
    <property type="evidence" value="ECO:0007669"/>
    <property type="project" value="TreeGrafter"/>
</dbReference>
<dbReference type="Pfam" id="PF07853">
    <property type="entry name" value="DUF1648"/>
    <property type="match status" value="1"/>
</dbReference>
<dbReference type="PANTHER" id="PTHR37810">
    <property type="entry name" value="IMMUNITY PROTEIN SDPI"/>
    <property type="match status" value="1"/>
</dbReference>
<organism evidence="3 4">
    <name type="scientific">Natronorubrum aibiense</name>
    <dbReference type="NCBI Taxonomy" id="348826"/>
    <lineage>
        <taxon>Archaea</taxon>
        <taxon>Methanobacteriati</taxon>
        <taxon>Methanobacteriota</taxon>
        <taxon>Stenosarchaea group</taxon>
        <taxon>Halobacteria</taxon>
        <taxon>Halobacteriales</taxon>
        <taxon>Natrialbaceae</taxon>
        <taxon>Natronorubrum</taxon>
    </lineage>
</organism>
<dbReference type="AlphaFoldDB" id="A0A5P9P0U9"/>
<feature type="transmembrane region" description="Helical" evidence="1">
    <location>
        <begin position="88"/>
        <end position="109"/>
    </location>
</feature>
<dbReference type="EMBL" id="CP045488">
    <property type="protein sequence ID" value="QFU81754.1"/>
    <property type="molecule type" value="Genomic_DNA"/>
</dbReference>
<evidence type="ECO:0000313" key="3">
    <source>
        <dbReference type="EMBL" id="QFU81754.1"/>
    </source>
</evidence>
<dbReference type="InterPro" id="IPR025962">
    <property type="entry name" value="SdpI/YhfL"/>
</dbReference>
<dbReference type="RefSeq" id="WP_152939173.1">
    <property type="nucleotide sequence ID" value="NZ_CP045488.1"/>
</dbReference>
<dbReference type="PANTHER" id="PTHR37810:SF5">
    <property type="entry name" value="IMMUNITY PROTEIN SDPI"/>
    <property type="match status" value="1"/>
</dbReference>
<protein>
    <submittedName>
        <fullName evidence="3">DUF1648 domain-containing protein</fullName>
    </submittedName>
</protein>
<dbReference type="GeneID" id="42300163"/>
<dbReference type="InterPro" id="IPR012867">
    <property type="entry name" value="DUF1648"/>
</dbReference>
<dbReference type="Proteomes" id="UP000326170">
    <property type="component" value="Chromosome"/>
</dbReference>
<feature type="domain" description="DUF1648" evidence="2">
    <location>
        <begin position="13"/>
        <end position="59"/>
    </location>
</feature>